<dbReference type="RefSeq" id="WP_094376799.1">
    <property type="nucleotide sequence ID" value="NZ_NOKA02000002.1"/>
</dbReference>
<keyword evidence="1" id="KW-0732">Signal</keyword>
<dbReference type="Pfam" id="PF03422">
    <property type="entry name" value="CBM_6"/>
    <property type="match status" value="1"/>
</dbReference>
<dbReference type="GO" id="GO:0030246">
    <property type="term" value="F:carbohydrate binding"/>
    <property type="evidence" value="ECO:0007669"/>
    <property type="project" value="InterPro"/>
</dbReference>
<dbReference type="InterPro" id="IPR049046">
    <property type="entry name" value="Beta-AFase-like_GH127_middle"/>
</dbReference>
<dbReference type="EMBL" id="NOKA02000002">
    <property type="protein sequence ID" value="RDY32933.1"/>
    <property type="molecule type" value="Genomic_DNA"/>
</dbReference>
<dbReference type="GO" id="GO:0005975">
    <property type="term" value="P:carbohydrate metabolic process"/>
    <property type="evidence" value="ECO:0007669"/>
    <property type="project" value="InterPro"/>
</dbReference>
<organism evidence="3 4">
    <name type="scientific">Lachnotalea glycerini</name>
    <dbReference type="NCBI Taxonomy" id="1763509"/>
    <lineage>
        <taxon>Bacteria</taxon>
        <taxon>Bacillati</taxon>
        <taxon>Bacillota</taxon>
        <taxon>Clostridia</taxon>
        <taxon>Lachnospirales</taxon>
        <taxon>Lachnospiraceae</taxon>
        <taxon>Lachnotalea</taxon>
    </lineage>
</organism>
<dbReference type="Proteomes" id="UP000216411">
    <property type="component" value="Unassembled WGS sequence"/>
</dbReference>
<dbReference type="Pfam" id="PF12733">
    <property type="entry name" value="Cadherin-like"/>
    <property type="match status" value="1"/>
</dbReference>
<dbReference type="InterPro" id="IPR046544">
    <property type="entry name" value="GH146_SB_dom"/>
</dbReference>
<dbReference type="SUPFAM" id="SSF49785">
    <property type="entry name" value="Galactose-binding domain-like"/>
    <property type="match status" value="1"/>
</dbReference>
<dbReference type="InterPro" id="IPR012878">
    <property type="entry name" value="Beta-AFase-like_GH127_cat"/>
</dbReference>
<dbReference type="InterPro" id="IPR008928">
    <property type="entry name" value="6-hairpin_glycosidase_sf"/>
</dbReference>
<evidence type="ECO:0000313" key="4">
    <source>
        <dbReference type="Proteomes" id="UP000216411"/>
    </source>
</evidence>
<dbReference type="Pfam" id="PF07944">
    <property type="entry name" value="Beta-AFase-like_GH127_cat"/>
    <property type="match status" value="1"/>
</dbReference>
<sequence length="1036" mass="115890">MKKRKPYYMICANLMILSLTLSGFIPADGAAANSVEILQEFDMEQVKITDSYYVNAFEKDMTYLLSLDADRLMAGFKAVSEGKDPKTATGLNLYGGWEGSWSLLRGHTLGHYLTAMAQAYKQTKNDYSIQNSQIKKKIDYIMTQLKSFQDKSSTGYLFASPEGHFDIIEGKATGDSWVPWYTMHKIIAGLVDVYKYEGNEIALQIASKLGDWTYNRTSKWDSTLQSKVLGVEYGGMNDCLYELYKYTNQANHLTAAHKFDEDSLFTSISNGKDVLENKHANTQIPKFVGALNRYRTLGTSEKFYYNAAQQFFAMVVKDHTYVTGGNSENERFRAAGQLDSTRDNLNNESCNSYNMLKLSRELFKVTGDVQYADYYENALINEIMSAQNPETGMTTYFKPMGTGYFKLFGSETNSFWCCTGSGMENYTKLNDSLYFHNNSELYVNMYLSSTLNWAEKGLSLTQEANLPLSNQVLFTINNAPSSSLNIKFRSPSWIASNQEVTVKVNRTAYSVTKSNGYLNINRNWKSGDKVELTFPIEVKASRLADNQNSVAFTYGPLVLSAGLGTEQMVSTGHMASAKATIPDGVTIKDYILIKDGESVDEWLKNIKSNLVQTEGKLEFTLRNTDSDDDLKFTPHYQRYTDRYGIYFILSAQDSDSVQENIINNKAAAKKEEATIDDVQVTNDQFELVHNLQGNSSSGTYGGYNYRHVYGTTDGQGWFSYDMKVDSSCTNYLCTKYYSKDAGRTFNIYIDNMLLKEETIQSKNPTGFYDVSYQIPSQMIAGKSKVTVKFANRGNSYVGGVFENVTIMKAYSNNAKLSQITVNGMLANLSGTEYTSLVDTNASQAEIKFTPVQKNSLVYVDNILIDDTITRTVELSSKTTSLTIKVVAEDDTTSQNYTLKIDKGEQNTGTTYEAEKDTTLTNAIVETTNSGFRGNGYINFTANSEAAIQWNSIYCAYDGTKNVTFRYALEKGTRKLDLYVNGTKVISDATFDATGSWTTWNEKTLEVAMKSGTNTLKVVTTGTEGPNIDNVTVNAKQ</sequence>
<name>A0A371JJL7_9FIRM</name>
<feature type="signal peptide" evidence="1">
    <location>
        <begin position="1"/>
        <end position="27"/>
    </location>
</feature>
<dbReference type="InterPro" id="IPR005084">
    <property type="entry name" value="CBM6"/>
</dbReference>
<accession>A0A371JJL7</accession>
<dbReference type="SUPFAM" id="SSF48208">
    <property type="entry name" value="Six-hairpin glycosidases"/>
    <property type="match status" value="1"/>
</dbReference>
<gene>
    <name evidence="3" type="ORF">CG710_003070</name>
</gene>
<evidence type="ECO:0000256" key="1">
    <source>
        <dbReference type="SAM" id="SignalP"/>
    </source>
</evidence>
<reference evidence="3 4" key="1">
    <citation type="journal article" date="2017" name="Genome Announc.">
        <title>Draft Genome Sequence of a Sporulating and Motile Strain of Lachnotalea glycerini Isolated from Water in Quebec City, Canada.</title>
        <authorList>
            <person name="Maheux A.F."/>
            <person name="Boudreau D.K."/>
            <person name="Berube E."/>
            <person name="Boissinot M."/>
            <person name="Raymond F."/>
            <person name="Brodeur S."/>
            <person name="Corbeil J."/>
            <person name="Isabel S."/>
            <person name="Omar R.F."/>
            <person name="Bergeron M.G."/>
        </authorList>
    </citation>
    <scope>NUCLEOTIDE SEQUENCE [LARGE SCALE GENOMIC DNA]</scope>
    <source>
        <strain evidence="3 4">CCRI-19302</strain>
    </source>
</reference>
<keyword evidence="4" id="KW-1185">Reference proteome</keyword>
<feature type="chain" id="PRO_5039541816" description="CBM6 domain-containing protein" evidence="1">
    <location>
        <begin position="28"/>
        <end position="1036"/>
    </location>
</feature>
<dbReference type="OrthoDB" id="9757939at2"/>
<evidence type="ECO:0000313" key="3">
    <source>
        <dbReference type="EMBL" id="RDY32933.1"/>
    </source>
</evidence>
<dbReference type="Pfam" id="PF20736">
    <property type="entry name" value="Glyco_hydro127M"/>
    <property type="match status" value="1"/>
</dbReference>
<dbReference type="PROSITE" id="PS51175">
    <property type="entry name" value="CBM6"/>
    <property type="match status" value="1"/>
</dbReference>
<dbReference type="Gene3D" id="2.60.120.260">
    <property type="entry name" value="Galactose-binding domain-like"/>
    <property type="match status" value="1"/>
</dbReference>
<dbReference type="AlphaFoldDB" id="A0A371JJL7"/>
<dbReference type="InterPro" id="IPR025883">
    <property type="entry name" value="Cadherin-like_domain"/>
</dbReference>
<proteinExistence type="predicted"/>
<dbReference type="Pfam" id="PF20620">
    <property type="entry name" value="DUF6805"/>
    <property type="match status" value="1"/>
</dbReference>
<dbReference type="InterPro" id="IPR008979">
    <property type="entry name" value="Galactose-bd-like_sf"/>
</dbReference>
<protein>
    <recommendedName>
        <fullName evidence="2">CBM6 domain-containing protein</fullName>
    </recommendedName>
</protein>
<comment type="caution">
    <text evidence="3">The sequence shown here is derived from an EMBL/GenBank/DDBJ whole genome shotgun (WGS) entry which is preliminary data.</text>
</comment>
<dbReference type="CDD" id="cd04082">
    <property type="entry name" value="CBM35_pectate_lyase-like"/>
    <property type="match status" value="1"/>
</dbReference>
<dbReference type="PANTHER" id="PTHR31151">
    <property type="entry name" value="PROLINE-TRNA LIGASE (DUF1680)"/>
    <property type="match status" value="1"/>
</dbReference>
<dbReference type="PANTHER" id="PTHR31151:SF0">
    <property type="entry name" value="PROLINE-TRNA LIGASE (DUF1680)"/>
    <property type="match status" value="1"/>
</dbReference>
<evidence type="ECO:0000259" key="2">
    <source>
        <dbReference type="PROSITE" id="PS51175"/>
    </source>
</evidence>
<feature type="domain" description="CBM6" evidence="2">
    <location>
        <begin position="909"/>
        <end position="1033"/>
    </location>
</feature>